<reference evidence="2" key="1">
    <citation type="submission" date="2020-11" db="EMBL/GenBank/DDBJ databases">
        <authorList>
            <consortium name="DOE Joint Genome Institute"/>
            <person name="Ahrendt S."/>
            <person name="Riley R."/>
            <person name="Andreopoulos W."/>
            <person name="Labutti K."/>
            <person name="Pangilinan J."/>
            <person name="Ruiz-Duenas F.J."/>
            <person name="Barrasa J.M."/>
            <person name="Sanchez-Garcia M."/>
            <person name="Camarero S."/>
            <person name="Miyauchi S."/>
            <person name="Serrano A."/>
            <person name="Linde D."/>
            <person name="Babiker R."/>
            <person name="Drula E."/>
            <person name="Ayuso-Fernandez I."/>
            <person name="Pacheco R."/>
            <person name="Padilla G."/>
            <person name="Ferreira P."/>
            <person name="Barriuso J."/>
            <person name="Kellner H."/>
            <person name="Castanera R."/>
            <person name="Alfaro M."/>
            <person name="Ramirez L."/>
            <person name="Pisabarro A.G."/>
            <person name="Kuo A."/>
            <person name="Tritt A."/>
            <person name="Lipzen A."/>
            <person name="He G."/>
            <person name="Yan M."/>
            <person name="Ng V."/>
            <person name="Cullen D."/>
            <person name="Martin F."/>
            <person name="Rosso M.-N."/>
            <person name="Henrissat B."/>
            <person name="Hibbett D."/>
            <person name="Martinez A.T."/>
            <person name="Grigoriev I.V."/>
        </authorList>
    </citation>
    <scope>NUCLEOTIDE SEQUENCE</scope>
    <source>
        <strain evidence="2">AH 40177</strain>
    </source>
</reference>
<name>A0A9P5U110_9AGAR</name>
<organism evidence="2 3">
    <name type="scientific">Rhodocollybia butyracea</name>
    <dbReference type="NCBI Taxonomy" id="206335"/>
    <lineage>
        <taxon>Eukaryota</taxon>
        <taxon>Fungi</taxon>
        <taxon>Dikarya</taxon>
        <taxon>Basidiomycota</taxon>
        <taxon>Agaricomycotina</taxon>
        <taxon>Agaricomycetes</taxon>
        <taxon>Agaricomycetidae</taxon>
        <taxon>Agaricales</taxon>
        <taxon>Marasmiineae</taxon>
        <taxon>Omphalotaceae</taxon>
        <taxon>Rhodocollybia</taxon>
    </lineage>
</organism>
<proteinExistence type="predicted"/>
<keyword evidence="1" id="KW-0732">Signal</keyword>
<protein>
    <submittedName>
        <fullName evidence="2">Uncharacterized protein</fullName>
    </submittedName>
</protein>
<dbReference type="AlphaFoldDB" id="A0A9P5U110"/>
<feature type="signal peptide" evidence="1">
    <location>
        <begin position="1"/>
        <end position="27"/>
    </location>
</feature>
<keyword evidence="3" id="KW-1185">Reference proteome</keyword>
<evidence type="ECO:0000313" key="2">
    <source>
        <dbReference type="EMBL" id="KAF9061982.1"/>
    </source>
</evidence>
<comment type="caution">
    <text evidence="2">The sequence shown here is derived from an EMBL/GenBank/DDBJ whole genome shotgun (WGS) entry which is preliminary data.</text>
</comment>
<feature type="chain" id="PRO_5040118475" evidence="1">
    <location>
        <begin position="28"/>
        <end position="54"/>
    </location>
</feature>
<dbReference type="EMBL" id="JADNRY010000185">
    <property type="protein sequence ID" value="KAF9061982.1"/>
    <property type="molecule type" value="Genomic_DNA"/>
</dbReference>
<dbReference type="Proteomes" id="UP000772434">
    <property type="component" value="Unassembled WGS sequence"/>
</dbReference>
<evidence type="ECO:0000313" key="3">
    <source>
        <dbReference type="Proteomes" id="UP000772434"/>
    </source>
</evidence>
<gene>
    <name evidence="2" type="ORF">BDP27DRAFT_1337248</name>
</gene>
<accession>A0A9P5U110</accession>
<evidence type="ECO:0000256" key="1">
    <source>
        <dbReference type="SAM" id="SignalP"/>
    </source>
</evidence>
<sequence length="54" mass="6340">MQQRLHLVHCLLHFASLLRTLTLIVGAANLDRPSDHSESYWKAIHFFRTRVRAL</sequence>